<keyword evidence="2" id="KW-0805">Transcription regulation</keyword>
<dbReference type="OrthoDB" id="9785974at2"/>
<dbReference type="Gene3D" id="3.40.190.290">
    <property type="match status" value="1"/>
</dbReference>
<keyword evidence="4" id="KW-0804">Transcription</keyword>
<dbReference type="InterPro" id="IPR036388">
    <property type="entry name" value="WH-like_DNA-bd_sf"/>
</dbReference>
<accession>A0A2P7QZQ8</accession>
<dbReference type="EMBL" id="PXYI01000001">
    <property type="protein sequence ID" value="PSJ43439.1"/>
    <property type="molecule type" value="Genomic_DNA"/>
</dbReference>
<gene>
    <name evidence="6" type="ORF">C7I55_03520</name>
</gene>
<evidence type="ECO:0000256" key="1">
    <source>
        <dbReference type="ARBA" id="ARBA00009437"/>
    </source>
</evidence>
<dbReference type="Pfam" id="PF03466">
    <property type="entry name" value="LysR_substrate"/>
    <property type="match status" value="1"/>
</dbReference>
<dbReference type="PROSITE" id="PS50931">
    <property type="entry name" value="HTH_LYSR"/>
    <property type="match status" value="1"/>
</dbReference>
<evidence type="ECO:0000313" key="7">
    <source>
        <dbReference type="Proteomes" id="UP000241167"/>
    </source>
</evidence>
<organism evidence="6 7">
    <name type="scientific">Allosphingosinicella deserti</name>
    <dbReference type="NCBI Taxonomy" id="2116704"/>
    <lineage>
        <taxon>Bacteria</taxon>
        <taxon>Pseudomonadati</taxon>
        <taxon>Pseudomonadota</taxon>
        <taxon>Alphaproteobacteria</taxon>
        <taxon>Sphingomonadales</taxon>
        <taxon>Sphingomonadaceae</taxon>
        <taxon>Allosphingosinicella</taxon>
    </lineage>
</organism>
<dbReference type="InterPro" id="IPR036390">
    <property type="entry name" value="WH_DNA-bd_sf"/>
</dbReference>
<dbReference type="PANTHER" id="PTHR30419:SF2">
    <property type="entry name" value="LYSR FAMILY TRANSCRIPTIONAL REGULATOR"/>
    <property type="match status" value="1"/>
</dbReference>
<dbReference type="Gene3D" id="1.10.10.10">
    <property type="entry name" value="Winged helix-like DNA-binding domain superfamily/Winged helix DNA-binding domain"/>
    <property type="match status" value="1"/>
</dbReference>
<dbReference type="InterPro" id="IPR000847">
    <property type="entry name" value="LysR_HTH_N"/>
</dbReference>
<dbReference type="Proteomes" id="UP000241167">
    <property type="component" value="Unassembled WGS sequence"/>
</dbReference>
<dbReference type="GO" id="GO:0003700">
    <property type="term" value="F:DNA-binding transcription factor activity"/>
    <property type="evidence" value="ECO:0007669"/>
    <property type="project" value="InterPro"/>
</dbReference>
<dbReference type="RefSeq" id="WP_106511460.1">
    <property type="nucleotide sequence ID" value="NZ_PXYI01000001.1"/>
</dbReference>
<dbReference type="Pfam" id="PF00126">
    <property type="entry name" value="HTH_1"/>
    <property type="match status" value="1"/>
</dbReference>
<evidence type="ECO:0000256" key="4">
    <source>
        <dbReference type="ARBA" id="ARBA00023163"/>
    </source>
</evidence>
<protein>
    <submittedName>
        <fullName evidence="6">LysR family transcriptional regulator</fullName>
    </submittedName>
</protein>
<dbReference type="PANTHER" id="PTHR30419">
    <property type="entry name" value="HTH-TYPE TRANSCRIPTIONAL REGULATOR YBHD"/>
    <property type="match status" value="1"/>
</dbReference>
<proteinExistence type="inferred from homology"/>
<dbReference type="SUPFAM" id="SSF46785">
    <property type="entry name" value="Winged helix' DNA-binding domain"/>
    <property type="match status" value="1"/>
</dbReference>
<reference evidence="6 7" key="1">
    <citation type="submission" date="2018-03" db="EMBL/GenBank/DDBJ databases">
        <title>The draft genome of Sphingosinicella sp. GL-C-18.</title>
        <authorList>
            <person name="Liu L."/>
            <person name="Li L."/>
            <person name="Liang L."/>
            <person name="Zhang X."/>
            <person name="Wang T."/>
        </authorList>
    </citation>
    <scope>NUCLEOTIDE SEQUENCE [LARGE SCALE GENOMIC DNA]</scope>
    <source>
        <strain evidence="6 7">GL-C-18</strain>
    </source>
</reference>
<comment type="caution">
    <text evidence="6">The sequence shown here is derived from an EMBL/GenBank/DDBJ whole genome shotgun (WGS) entry which is preliminary data.</text>
</comment>
<dbReference type="GO" id="GO:0005829">
    <property type="term" value="C:cytosol"/>
    <property type="evidence" value="ECO:0007669"/>
    <property type="project" value="TreeGrafter"/>
</dbReference>
<comment type="similarity">
    <text evidence="1">Belongs to the LysR transcriptional regulatory family.</text>
</comment>
<keyword evidence="3" id="KW-0238">DNA-binding</keyword>
<evidence type="ECO:0000256" key="2">
    <source>
        <dbReference type="ARBA" id="ARBA00023015"/>
    </source>
</evidence>
<feature type="domain" description="HTH lysR-type" evidence="5">
    <location>
        <begin position="9"/>
        <end position="66"/>
    </location>
</feature>
<dbReference type="GO" id="GO:0003677">
    <property type="term" value="F:DNA binding"/>
    <property type="evidence" value="ECO:0007669"/>
    <property type="project" value="UniProtKB-KW"/>
</dbReference>
<keyword evidence="7" id="KW-1185">Reference proteome</keyword>
<dbReference type="InterPro" id="IPR005119">
    <property type="entry name" value="LysR_subst-bd"/>
</dbReference>
<evidence type="ECO:0000256" key="3">
    <source>
        <dbReference type="ARBA" id="ARBA00023125"/>
    </source>
</evidence>
<dbReference type="SUPFAM" id="SSF53850">
    <property type="entry name" value="Periplasmic binding protein-like II"/>
    <property type="match status" value="1"/>
</dbReference>
<dbReference type="AlphaFoldDB" id="A0A2P7QZQ8"/>
<dbReference type="InterPro" id="IPR050950">
    <property type="entry name" value="HTH-type_LysR_regulators"/>
</dbReference>
<evidence type="ECO:0000259" key="5">
    <source>
        <dbReference type="PROSITE" id="PS50931"/>
    </source>
</evidence>
<sequence>MSSINPDRLSLTTLRLLVAVAEEGSLSKASVRESIATSAASKRLSDLELALNTSLFNRNAQGMTLTPAGESMIQHARRILLAAATLAAEMSEYREGVRGHVRILAHLSAIIAFLPEDLERFFIAHSDLKVELEERPSSRVMKGIAEGWADLGICSADAEQPGLVATTYRRDRLVLAMRQDHPLAGTGPLAFADTLSFDHIGLHAESSIFTRSLIAAREASQVLRRRIHVPGFDAVCRTVQSNLGIALIPEPVFRILGPSMNLHYEELADDWARREIVIVRRGDQQLSAAAQLLLAHLLSADQRIGDDRPSS</sequence>
<evidence type="ECO:0000313" key="6">
    <source>
        <dbReference type="EMBL" id="PSJ43439.1"/>
    </source>
</evidence>
<name>A0A2P7QZQ8_9SPHN</name>